<evidence type="ECO:0000313" key="2">
    <source>
        <dbReference type="EMBL" id="KAI1701477.1"/>
    </source>
</evidence>
<evidence type="ECO:0000256" key="1">
    <source>
        <dbReference type="SAM" id="Phobius"/>
    </source>
</evidence>
<comment type="caution">
    <text evidence="2">The sequence shown here is derived from an EMBL/GenBank/DDBJ whole genome shotgun (WGS) entry which is preliminary data.</text>
</comment>
<dbReference type="Proteomes" id="UP001201812">
    <property type="component" value="Unassembled WGS sequence"/>
</dbReference>
<keyword evidence="3" id="KW-1185">Reference proteome</keyword>
<proteinExistence type="predicted"/>
<reference evidence="2" key="1">
    <citation type="submission" date="2022-01" db="EMBL/GenBank/DDBJ databases">
        <title>Genome Sequence Resource for Two Populations of Ditylenchus destructor, the Migratory Endoparasitic Phytonematode.</title>
        <authorList>
            <person name="Zhang H."/>
            <person name="Lin R."/>
            <person name="Xie B."/>
        </authorList>
    </citation>
    <scope>NUCLEOTIDE SEQUENCE</scope>
    <source>
        <strain evidence="2">BazhouSP</strain>
    </source>
</reference>
<sequence length="148" mass="16175">MPFDDAAVDESDKIDVSYYQSNFGQEYKWLFSVDSIRSRLPTALFLPAARVLELFQKSDVDFAYMVDQSSAMTESAPDGKKTEGSAQQKKITAIAGNLIKTKNLIHGQKPSEVGPLRVPHFARKRLACISGASCTAISGLIGLFISVN</sequence>
<name>A0AAD4MP74_9BILA</name>
<dbReference type="AlphaFoldDB" id="A0AAD4MP74"/>
<accession>A0AAD4MP74</accession>
<feature type="transmembrane region" description="Helical" evidence="1">
    <location>
        <begin position="126"/>
        <end position="147"/>
    </location>
</feature>
<keyword evidence="1" id="KW-0472">Membrane</keyword>
<keyword evidence="1" id="KW-0812">Transmembrane</keyword>
<protein>
    <submittedName>
        <fullName evidence="2">Uncharacterized protein</fullName>
    </submittedName>
</protein>
<organism evidence="2 3">
    <name type="scientific">Ditylenchus destructor</name>
    <dbReference type="NCBI Taxonomy" id="166010"/>
    <lineage>
        <taxon>Eukaryota</taxon>
        <taxon>Metazoa</taxon>
        <taxon>Ecdysozoa</taxon>
        <taxon>Nematoda</taxon>
        <taxon>Chromadorea</taxon>
        <taxon>Rhabditida</taxon>
        <taxon>Tylenchina</taxon>
        <taxon>Tylenchomorpha</taxon>
        <taxon>Sphaerularioidea</taxon>
        <taxon>Anguinidae</taxon>
        <taxon>Anguininae</taxon>
        <taxon>Ditylenchus</taxon>
    </lineage>
</organism>
<gene>
    <name evidence="2" type="ORF">DdX_16089</name>
</gene>
<dbReference type="EMBL" id="JAKKPZ010000118">
    <property type="protein sequence ID" value="KAI1701477.1"/>
    <property type="molecule type" value="Genomic_DNA"/>
</dbReference>
<keyword evidence="1" id="KW-1133">Transmembrane helix</keyword>
<evidence type="ECO:0000313" key="3">
    <source>
        <dbReference type="Proteomes" id="UP001201812"/>
    </source>
</evidence>